<evidence type="ECO:0000259" key="11">
    <source>
        <dbReference type="PROSITE" id="PS50158"/>
    </source>
</evidence>
<dbReference type="CDD" id="cd00303">
    <property type="entry name" value="retropepsin_like"/>
    <property type="match status" value="1"/>
</dbReference>
<evidence type="ECO:0000313" key="14">
    <source>
        <dbReference type="Proteomes" id="UP000250235"/>
    </source>
</evidence>
<evidence type="ECO:0000256" key="6">
    <source>
        <dbReference type="ARBA" id="ARBA00022759"/>
    </source>
</evidence>
<reference evidence="13 14" key="1">
    <citation type="journal article" date="2015" name="Proc. Natl. Acad. Sci. U.S.A.">
        <title>The resurrection genome of Boea hygrometrica: A blueprint for survival of dehydration.</title>
        <authorList>
            <person name="Xiao L."/>
            <person name="Yang G."/>
            <person name="Zhang L."/>
            <person name="Yang X."/>
            <person name="Zhao S."/>
            <person name="Ji Z."/>
            <person name="Zhou Q."/>
            <person name="Hu M."/>
            <person name="Wang Y."/>
            <person name="Chen M."/>
            <person name="Xu Y."/>
            <person name="Jin H."/>
            <person name="Xiao X."/>
            <person name="Hu G."/>
            <person name="Bao F."/>
            <person name="Hu Y."/>
            <person name="Wan P."/>
            <person name="Li L."/>
            <person name="Deng X."/>
            <person name="Kuang T."/>
            <person name="Xiang C."/>
            <person name="Zhu J.K."/>
            <person name="Oliver M.J."/>
            <person name="He Y."/>
        </authorList>
    </citation>
    <scope>NUCLEOTIDE SEQUENCE [LARGE SCALE GENOMIC DNA]</scope>
    <source>
        <strain evidence="14">cv. XS01</strain>
    </source>
</reference>
<feature type="region of interest" description="Disordered" evidence="10">
    <location>
        <begin position="184"/>
        <end position="239"/>
    </location>
</feature>
<dbReference type="Proteomes" id="UP000250235">
    <property type="component" value="Unassembled WGS sequence"/>
</dbReference>
<dbReference type="Gene3D" id="3.10.10.10">
    <property type="entry name" value="HIV Type 1 Reverse Transcriptase, subunit A, domain 1"/>
    <property type="match status" value="1"/>
</dbReference>
<feature type="region of interest" description="Disordered" evidence="10">
    <location>
        <begin position="287"/>
        <end position="330"/>
    </location>
</feature>
<dbReference type="PANTHER" id="PTHR37984:SF5">
    <property type="entry name" value="PROTEIN NYNRIN-LIKE"/>
    <property type="match status" value="1"/>
</dbReference>
<evidence type="ECO:0000256" key="3">
    <source>
        <dbReference type="ARBA" id="ARBA00022679"/>
    </source>
</evidence>
<dbReference type="AlphaFoldDB" id="A0A2Z7BSH9"/>
<dbReference type="EMBL" id="KV002639">
    <property type="protein sequence ID" value="KZV37562.1"/>
    <property type="molecule type" value="Genomic_DNA"/>
</dbReference>
<feature type="domain" description="CCHC-type" evidence="11">
    <location>
        <begin position="264"/>
        <end position="279"/>
    </location>
</feature>
<evidence type="ECO:0000256" key="4">
    <source>
        <dbReference type="ARBA" id="ARBA00022695"/>
    </source>
</evidence>
<dbReference type="Gene3D" id="2.40.70.10">
    <property type="entry name" value="Acid Proteases"/>
    <property type="match status" value="1"/>
</dbReference>
<keyword evidence="7" id="KW-0378">Hydrolase</keyword>
<dbReference type="PROSITE" id="PS50158">
    <property type="entry name" value="ZF_CCHC"/>
    <property type="match status" value="1"/>
</dbReference>
<dbReference type="GO" id="GO:0003676">
    <property type="term" value="F:nucleic acid binding"/>
    <property type="evidence" value="ECO:0007669"/>
    <property type="project" value="InterPro"/>
</dbReference>
<evidence type="ECO:0000256" key="9">
    <source>
        <dbReference type="PROSITE-ProRule" id="PRU00047"/>
    </source>
</evidence>
<evidence type="ECO:0000256" key="7">
    <source>
        <dbReference type="ARBA" id="ARBA00022801"/>
    </source>
</evidence>
<dbReference type="Gene3D" id="4.10.60.10">
    <property type="entry name" value="Zinc finger, CCHC-type"/>
    <property type="match status" value="1"/>
</dbReference>
<dbReference type="PROSITE" id="PS50878">
    <property type="entry name" value="RT_POL"/>
    <property type="match status" value="1"/>
</dbReference>
<dbReference type="Pfam" id="PF08284">
    <property type="entry name" value="RVP_2"/>
    <property type="match status" value="1"/>
</dbReference>
<sequence length="987" mass="111305">METLLKRFQSFKPPTLTGTESAIDCENWLEDIEQLFEALEYTDERRVKLIIHQLHGIGKSWWVATKKALENQGTVITWAVFRTAFYQRFFPVSYRKDKGAEFANLRQGQLNIEDYVAKFTSLLKFAPHVAMTDEAQADQFINGLNPDVFTLVNIGRPNTFADALNRAKGAEAGLLRQRRAQFVPAAENPQIPPPPRFDAGSSSSGKKKNFFKGKGKQFKRSGTSSSSSSSDIKQMQAGPQDGEYCNKCGGRHATEQCRGVSGLCRICNQPGHFARICPQRNSGNFQNSAATRAMPAPERSSVQSYQPQNPQKSRQGGSQTVSQPPKQQAKVFALTEEQAQAAPDDVISGNCYLCNFPAYVLIDTGASHTFISEHFVIAHKLSAEPLTEILSVSSPLGKGMLSITTVKNCVLQFEGHTIEIDCVVLGLSDFDCIVGIDMLTKYRATVDCFQKVVRFKPEKTDEWKFYGKGSRARIPLISAITMNNLLQRGSEGFLIYAIDTKKSSPNLVDIPVVCEFADVFPDEIPGLPPYREVDFSIELMPGTQPISKAPYRMAPIELKELKDQLEDLLTKGYIRPSVSPWGAPVLFVRKKDGSMRLCIDYRQLNKATVENKYPLPRIDDLFDQLQGSTVYSKIDLRSGYHQLRVRDEDISKTAFRTRYGHYEFVVMPFGLTNAPAVFMSLMNRVFQRYLDDFVIVLIDNILIYSKNLNDHASHLRTVLQTLRNEKLYEKLSKCEFWLQRVVFLGHIISGAGISVDPSNIEAVINWPRPKSVPEIRSFMGLAGYYRRFIQDFSSIAKPIAQLTQKNVPFVWSEACENSFLELKKRLTTAPVLTIPVGTGGFVVYCDASHQGLGCVLMQRGHVIAYASRQLKPHEIRYPIHDLELAAIVFALKIWRHYLYGEKFEIFSDHKSLKYLFSQSELNMRQRRWLDLLKDFDCEIKYYPGKSNAAADSLSRKICALSLTTIEVSNMIETCCISGYVFGRCVGM</sequence>
<protein>
    <recommendedName>
        <fullName evidence="1">RNA-directed DNA polymerase</fullName>
        <ecNumber evidence="1">2.7.7.49</ecNumber>
    </recommendedName>
</protein>
<dbReference type="SMART" id="SM00343">
    <property type="entry name" value="ZnF_C2HC"/>
    <property type="match status" value="1"/>
</dbReference>
<keyword evidence="8" id="KW-0695">RNA-directed DNA polymerase</keyword>
<feature type="compositionally biased region" description="Polar residues" evidence="10">
    <location>
        <begin position="300"/>
        <end position="326"/>
    </location>
</feature>
<evidence type="ECO:0000256" key="5">
    <source>
        <dbReference type="ARBA" id="ARBA00022722"/>
    </source>
</evidence>
<dbReference type="OrthoDB" id="909637at2759"/>
<dbReference type="InterPro" id="IPR043128">
    <property type="entry name" value="Rev_trsase/Diguanyl_cyclase"/>
</dbReference>
<dbReference type="InterPro" id="IPR001969">
    <property type="entry name" value="Aspartic_peptidase_AS"/>
</dbReference>
<dbReference type="EC" id="2.7.7.49" evidence="1"/>
<organism evidence="13 14">
    <name type="scientific">Dorcoceras hygrometricum</name>
    <dbReference type="NCBI Taxonomy" id="472368"/>
    <lineage>
        <taxon>Eukaryota</taxon>
        <taxon>Viridiplantae</taxon>
        <taxon>Streptophyta</taxon>
        <taxon>Embryophyta</taxon>
        <taxon>Tracheophyta</taxon>
        <taxon>Spermatophyta</taxon>
        <taxon>Magnoliopsida</taxon>
        <taxon>eudicotyledons</taxon>
        <taxon>Gunneridae</taxon>
        <taxon>Pentapetalae</taxon>
        <taxon>asterids</taxon>
        <taxon>lamiids</taxon>
        <taxon>Lamiales</taxon>
        <taxon>Gesneriaceae</taxon>
        <taxon>Didymocarpoideae</taxon>
        <taxon>Trichosporeae</taxon>
        <taxon>Loxocarpinae</taxon>
        <taxon>Dorcoceras</taxon>
    </lineage>
</organism>
<feature type="compositionally biased region" description="Low complexity" evidence="10">
    <location>
        <begin position="220"/>
        <end position="230"/>
    </location>
</feature>
<keyword evidence="5" id="KW-0540">Nuclease</keyword>
<dbReference type="InterPro" id="IPR043502">
    <property type="entry name" value="DNA/RNA_pol_sf"/>
</dbReference>
<dbReference type="Pfam" id="PF00098">
    <property type="entry name" value="zf-CCHC"/>
    <property type="match status" value="1"/>
</dbReference>
<keyword evidence="9" id="KW-0863">Zinc-finger</keyword>
<keyword evidence="9" id="KW-0862">Zinc</keyword>
<dbReference type="GO" id="GO:0003964">
    <property type="term" value="F:RNA-directed DNA polymerase activity"/>
    <property type="evidence" value="ECO:0007669"/>
    <property type="project" value="UniProtKB-KW"/>
</dbReference>
<evidence type="ECO:0000256" key="1">
    <source>
        <dbReference type="ARBA" id="ARBA00012493"/>
    </source>
</evidence>
<feature type="compositionally biased region" description="Basic residues" evidence="10">
    <location>
        <begin position="205"/>
        <end position="219"/>
    </location>
</feature>
<evidence type="ECO:0000313" key="13">
    <source>
        <dbReference type="EMBL" id="KZV37562.1"/>
    </source>
</evidence>
<proteinExistence type="predicted"/>
<dbReference type="FunFam" id="3.30.70.270:FF:000020">
    <property type="entry name" value="Transposon Tf2-6 polyprotein-like Protein"/>
    <property type="match status" value="1"/>
</dbReference>
<accession>A0A2Z7BSH9</accession>
<dbReference type="CDD" id="cd09274">
    <property type="entry name" value="RNase_HI_RT_Ty3"/>
    <property type="match status" value="1"/>
</dbReference>
<name>A0A2Z7BSH9_9LAMI</name>
<dbReference type="Pfam" id="PF00078">
    <property type="entry name" value="RVT_1"/>
    <property type="match status" value="1"/>
</dbReference>
<evidence type="ECO:0000259" key="12">
    <source>
        <dbReference type="PROSITE" id="PS50878"/>
    </source>
</evidence>
<keyword evidence="14" id="KW-1185">Reference proteome</keyword>
<dbReference type="InterPro" id="IPR005162">
    <property type="entry name" value="Retrotrans_gag_dom"/>
</dbReference>
<feature type="domain" description="Reverse transcriptase" evidence="12">
    <location>
        <begin position="569"/>
        <end position="748"/>
    </location>
</feature>
<dbReference type="InterPro" id="IPR041373">
    <property type="entry name" value="RT_RNaseH"/>
</dbReference>
<evidence type="ECO:0000256" key="8">
    <source>
        <dbReference type="ARBA" id="ARBA00022918"/>
    </source>
</evidence>
<evidence type="ECO:0000256" key="2">
    <source>
        <dbReference type="ARBA" id="ARBA00022670"/>
    </source>
</evidence>
<keyword evidence="6" id="KW-0255">Endonuclease</keyword>
<dbReference type="Pfam" id="PF03732">
    <property type="entry name" value="Retrotrans_gag"/>
    <property type="match status" value="1"/>
</dbReference>
<dbReference type="FunFam" id="3.10.20.370:FF:000001">
    <property type="entry name" value="Retrovirus-related Pol polyprotein from transposon 17.6-like protein"/>
    <property type="match status" value="1"/>
</dbReference>
<dbReference type="InterPro" id="IPR000477">
    <property type="entry name" value="RT_dom"/>
</dbReference>
<dbReference type="GO" id="GO:0006508">
    <property type="term" value="P:proteolysis"/>
    <property type="evidence" value="ECO:0007669"/>
    <property type="project" value="UniProtKB-KW"/>
</dbReference>
<dbReference type="InterPro" id="IPR001878">
    <property type="entry name" value="Znf_CCHC"/>
</dbReference>
<dbReference type="FunFam" id="3.10.10.10:FF:000007">
    <property type="entry name" value="Retrovirus-related Pol polyprotein from transposon 17.6-like Protein"/>
    <property type="match status" value="1"/>
</dbReference>
<keyword evidence="4" id="KW-0548">Nucleotidyltransferase</keyword>
<dbReference type="GO" id="GO:0004519">
    <property type="term" value="F:endonuclease activity"/>
    <property type="evidence" value="ECO:0007669"/>
    <property type="project" value="UniProtKB-KW"/>
</dbReference>
<dbReference type="InterPro" id="IPR021109">
    <property type="entry name" value="Peptidase_aspartic_dom_sf"/>
</dbReference>
<dbReference type="SUPFAM" id="SSF50630">
    <property type="entry name" value="Acid proteases"/>
    <property type="match status" value="1"/>
</dbReference>
<dbReference type="InterPro" id="IPR050951">
    <property type="entry name" value="Retrovirus_Pol_polyprotein"/>
</dbReference>
<dbReference type="Pfam" id="PF17917">
    <property type="entry name" value="RT_RNaseH"/>
    <property type="match status" value="1"/>
</dbReference>
<dbReference type="Gene3D" id="3.10.20.370">
    <property type="match status" value="1"/>
</dbReference>
<dbReference type="SUPFAM" id="SSF56672">
    <property type="entry name" value="DNA/RNA polymerases"/>
    <property type="match status" value="1"/>
</dbReference>
<keyword evidence="9" id="KW-0479">Metal-binding</keyword>
<dbReference type="CDD" id="cd01647">
    <property type="entry name" value="RT_LTR"/>
    <property type="match status" value="1"/>
</dbReference>
<keyword evidence="2" id="KW-0645">Protease</keyword>
<gene>
    <name evidence="13" type="ORF">F511_12307</name>
</gene>
<dbReference type="GO" id="GO:0004190">
    <property type="term" value="F:aspartic-type endopeptidase activity"/>
    <property type="evidence" value="ECO:0007669"/>
    <property type="project" value="InterPro"/>
</dbReference>
<dbReference type="PROSITE" id="PS00141">
    <property type="entry name" value="ASP_PROTEASE"/>
    <property type="match status" value="1"/>
</dbReference>
<keyword evidence="3" id="KW-0808">Transferase</keyword>
<dbReference type="PANTHER" id="PTHR37984">
    <property type="entry name" value="PROTEIN CBG26694"/>
    <property type="match status" value="1"/>
</dbReference>
<dbReference type="Gene3D" id="3.30.70.270">
    <property type="match status" value="2"/>
</dbReference>
<dbReference type="GO" id="GO:0008270">
    <property type="term" value="F:zinc ion binding"/>
    <property type="evidence" value="ECO:0007669"/>
    <property type="project" value="UniProtKB-KW"/>
</dbReference>
<evidence type="ECO:0000256" key="10">
    <source>
        <dbReference type="SAM" id="MobiDB-lite"/>
    </source>
</evidence>